<accession>V3ZQQ7</accession>
<feature type="region of interest" description="Disordered" evidence="1">
    <location>
        <begin position="132"/>
        <end position="155"/>
    </location>
</feature>
<dbReference type="KEGG" id="lgi:LOTGIDRAFT_228531"/>
<evidence type="ECO:0000313" key="3">
    <source>
        <dbReference type="Proteomes" id="UP000030746"/>
    </source>
</evidence>
<feature type="non-terminal residue" evidence="2">
    <location>
        <position position="284"/>
    </location>
</feature>
<dbReference type="RefSeq" id="XP_009055381.1">
    <property type="nucleotide sequence ID" value="XM_009057133.1"/>
</dbReference>
<feature type="compositionally biased region" description="Basic and acidic residues" evidence="1">
    <location>
        <begin position="132"/>
        <end position="141"/>
    </location>
</feature>
<protein>
    <submittedName>
        <fullName evidence="2">Uncharacterized protein</fullName>
    </submittedName>
</protein>
<dbReference type="GeneID" id="20247686"/>
<proteinExistence type="predicted"/>
<organism evidence="2 3">
    <name type="scientific">Lottia gigantea</name>
    <name type="common">Giant owl limpet</name>
    <dbReference type="NCBI Taxonomy" id="225164"/>
    <lineage>
        <taxon>Eukaryota</taxon>
        <taxon>Metazoa</taxon>
        <taxon>Spiralia</taxon>
        <taxon>Lophotrochozoa</taxon>
        <taxon>Mollusca</taxon>
        <taxon>Gastropoda</taxon>
        <taxon>Patellogastropoda</taxon>
        <taxon>Lottioidea</taxon>
        <taxon>Lottiidae</taxon>
        <taxon>Lottia</taxon>
    </lineage>
</organism>
<evidence type="ECO:0000256" key="1">
    <source>
        <dbReference type="SAM" id="MobiDB-lite"/>
    </source>
</evidence>
<dbReference type="HOGENOM" id="CLU_982036_0_0_1"/>
<dbReference type="CTD" id="20247686"/>
<reference evidence="2 3" key="1">
    <citation type="journal article" date="2013" name="Nature">
        <title>Insights into bilaterian evolution from three spiralian genomes.</title>
        <authorList>
            <person name="Simakov O."/>
            <person name="Marletaz F."/>
            <person name="Cho S.J."/>
            <person name="Edsinger-Gonzales E."/>
            <person name="Havlak P."/>
            <person name="Hellsten U."/>
            <person name="Kuo D.H."/>
            <person name="Larsson T."/>
            <person name="Lv J."/>
            <person name="Arendt D."/>
            <person name="Savage R."/>
            <person name="Osoegawa K."/>
            <person name="de Jong P."/>
            <person name="Grimwood J."/>
            <person name="Chapman J.A."/>
            <person name="Shapiro H."/>
            <person name="Aerts A."/>
            <person name="Otillar R.P."/>
            <person name="Terry A.Y."/>
            <person name="Boore J.L."/>
            <person name="Grigoriev I.V."/>
            <person name="Lindberg D.R."/>
            <person name="Seaver E.C."/>
            <person name="Weisblat D.A."/>
            <person name="Putnam N.H."/>
            <person name="Rokhsar D.S."/>
        </authorList>
    </citation>
    <scope>NUCLEOTIDE SEQUENCE [LARGE SCALE GENOMIC DNA]</scope>
</reference>
<name>V3ZQQ7_LOTGI</name>
<sequence>MYRLPFGLMNCGEMELHLEEDSVPFVVRGPDNVKDVTVPFIARGPDKNDTIPFIVRGPDKSNTIPVVARGPDISDTGGFMGIPENSPRSDEHLKESISLCSSGVSSMNSSLTSSGDLSPEDTLSRILVHRDYEEHSDDGDSRLYGSGTEPKLSSSVEVHYPPSTLIAKNPTTVKPLNVLVKKADEANPELRKSFSLYQSIYTDAVEAQFSDNSDILSGFSQLSIKDDSYPHVYGGRLVTGATEQDITGYRSCEAAIDKSDLMKPDEDHERCQGMLDKLKSFIDQ</sequence>
<dbReference type="EMBL" id="KB201890">
    <property type="protein sequence ID" value="ESO93753.1"/>
    <property type="molecule type" value="Genomic_DNA"/>
</dbReference>
<dbReference type="AlphaFoldDB" id="V3ZQQ7"/>
<dbReference type="Proteomes" id="UP000030746">
    <property type="component" value="Unassembled WGS sequence"/>
</dbReference>
<keyword evidence="3" id="KW-1185">Reference proteome</keyword>
<gene>
    <name evidence="2" type="ORF">LOTGIDRAFT_228531</name>
</gene>
<evidence type="ECO:0000313" key="2">
    <source>
        <dbReference type="EMBL" id="ESO93753.1"/>
    </source>
</evidence>
<feature type="region of interest" description="Disordered" evidence="1">
    <location>
        <begin position="69"/>
        <end position="94"/>
    </location>
</feature>